<dbReference type="PANTHER" id="PTHR12154:SF4">
    <property type="entry name" value="UDP-N-ACETYLGLUCOSAMINE TRANSFERASE SUBUNIT ALG14 HOMOLOG"/>
    <property type="match status" value="1"/>
</dbReference>
<comment type="function">
    <text evidence="11">Involved in protein N-glycosylation. Essential for the second step of the dolichol-linked oligosaccharide pathway. Anchors the catalytic subunit ALG13 to the ER.</text>
</comment>
<evidence type="ECO:0000256" key="4">
    <source>
        <dbReference type="ARBA" id="ARBA00011335"/>
    </source>
</evidence>
<comment type="similarity">
    <text evidence="3 11">Belongs to the ALG14 family.</text>
</comment>
<dbReference type="AlphaFoldDB" id="A0A8H7NE58"/>
<sequence>MATKNKATATRAVIITLGGLGIVVGFVAVQPFALGPVVSSLLTIALLLSFLSIRHFQLSLQRRRRQVQWSHSRKRVKTREQPHDYYLFVLGSGGHTKEMLMMMDDGFCHFENFHRRYLISSGDTMSLNHLTGFENDVKLLCEKEGQSPGTYDTEVVARARRVHQSLLTTPFSALALRFPRLIFSNGPATGFFVGLAVHVLKVLYIIPEDKCFFIYIESWARITSLSLTGKLFHYTGIADAFAVQHEEVAKRYGVSNAGPLVFNYKRRPSGSAIGASS</sequence>
<proteinExistence type="inferred from homology"/>
<feature type="transmembrane region" description="Helical" evidence="11">
    <location>
        <begin position="12"/>
        <end position="32"/>
    </location>
</feature>
<dbReference type="GO" id="GO:0006488">
    <property type="term" value="P:dolichol-linked oligosaccharide biosynthetic process"/>
    <property type="evidence" value="ECO:0007669"/>
    <property type="project" value="InterPro"/>
</dbReference>
<dbReference type="PANTHER" id="PTHR12154">
    <property type="entry name" value="GLYCOSYL TRANSFERASE-RELATED"/>
    <property type="match status" value="1"/>
</dbReference>
<evidence type="ECO:0000256" key="11">
    <source>
        <dbReference type="RuleBase" id="RU362127"/>
    </source>
</evidence>
<dbReference type="GO" id="GO:0043541">
    <property type="term" value="C:UDP-N-acetylglucosamine transferase complex"/>
    <property type="evidence" value="ECO:0007669"/>
    <property type="project" value="TreeGrafter"/>
</dbReference>
<evidence type="ECO:0000256" key="6">
    <source>
        <dbReference type="ARBA" id="ARBA00022692"/>
    </source>
</evidence>
<gene>
    <name evidence="11" type="primary">ALG14</name>
    <name evidence="12" type="ORF">IM811_012908</name>
</gene>
<name>A0A8H7NE58_BIOOC</name>
<dbReference type="GO" id="GO:0031965">
    <property type="term" value="C:nuclear membrane"/>
    <property type="evidence" value="ECO:0007669"/>
    <property type="project" value="UniProtKB-SubCell"/>
</dbReference>
<comment type="subunit">
    <text evidence="4 11">Heterodimer with ALG13 to form a functional enzyme.</text>
</comment>
<evidence type="ECO:0000256" key="1">
    <source>
        <dbReference type="ARBA" id="ARBA00004389"/>
    </source>
</evidence>
<dbReference type="GO" id="GO:0004577">
    <property type="term" value="F:N-acetylglucosaminyldiphosphodolichol N-acetylglucosaminyltransferase activity"/>
    <property type="evidence" value="ECO:0007669"/>
    <property type="project" value="TreeGrafter"/>
</dbReference>
<dbReference type="InterPro" id="IPR013969">
    <property type="entry name" value="Oligosacch_biosynth_Alg14"/>
</dbReference>
<evidence type="ECO:0000256" key="2">
    <source>
        <dbReference type="ARBA" id="ARBA00004590"/>
    </source>
</evidence>
<evidence type="ECO:0000256" key="9">
    <source>
        <dbReference type="ARBA" id="ARBA00023136"/>
    </source>
</evidence>
<evidence type="ECO:0000256" key="10">
    <source>
        <dbReference type="ARBA" id="ARBA00032062"/>
    </source>
</evidence>
<evidence type="ECO:0000313" key="13">
    <source>
        <dbReference type="Proteomes" id="UP000616885"/>
    </source>
</evidence>
<reference evidence="12" key="1">
    <citation type="submission" date="2020-10" db="EMBL/GenBank/DDBJ databases">
        <title>High-Quality Genome Resource of Clonostachys rosea strain S41 by Oxford Nanopore Long-Read Sequencing.</title>
        <authorList>
            <person name="Wang H."/>
        </authorList>
    </citation>
    <scope>NUCLEOTIDE SEQUENCE</scope>
    <source>
        <strain evidence="12">S41</strain>
    </source>
</reference>
<accession>A0A8H7NE58</accession>
<feature type="transmembrane region" description="Helical" evidence="11">
    <location>
        <begin position="38"/>
        <end position="56"/>
    </location>
</feature>
<evidence type="ECO:0000256" key="3">
    <source>
        <dbReference type="ARBA" id="ARBA00009731"/>
    </source>
</evidence>
<comment type="caution">
    <text evidence="12">The sequence shown here is derived from an EMBL/GenBank/DDBJ whole genome shotgun (WGS) entry which is preliminary data.</text>
</comment>
<evidence type="ECO:0000256" key="8">
    <source>
        <dbReference type="ARBA" id="ARBA00022989"/>
    </source>
</evidence>
<evidence type="ECO:0000256" key="7">
    <source>
        <dbReference type="ARBA" id="ARBA00022824"/>
    </source>
</evidence>
<evidence type="ECO:0000313" key="12">
    <source>
        <dbReference type="EMBL" id="KAF9754150.1"/>
    </source>
</evidence>
<protein>
    <recommendedName>
        <fullName evidence="5 11">UDP-N-acetylglucosamine transferase subunit ALG14</fullName>
    </recommendedName>
    <alternativeName>
        <fullName evidence="10 11">Asparagine-linked glycosylation protein 14</fullName>
    </alternativeName>
</protein>
<evidence type="ECO:0000256" key="5">
    <source>
        <dbReference type="ARBA" id="ARBA00017467"/>
    </source>
</evidence>
<organism evidence="12 13">
    <name type="scientific">Bionectria ochroleuca</name>
    <name type="common">Gliocladium roseum</name>
    <dbReference type="NCBI Taxonomy" id="29856"/>
    <lineage>
        <taxon>Eukaryota</taxon>
        <taxon>Fungi</taxon>
        <taxon>Dikarya</taxon>
        <taxon>Ascomycota</taxon>
        <taxon>Pezizomycotina</taxon>
        <taxon>Sordariomycetes</taxon>
        <taxon>Hypocreomycetidae</taxon>
        <taxon>Hypocreales</taxon>
        <taxon>Bionectriaceae</taxon>
        <taxon>Clonostachys</taxon>
    </lineage>
</organism>
<keyword evidence="7 11" id="KW-0256">Endoplasmic reticulum</keyword>
<dbReference type="Proteomes" id="UP000616885">
    <property type="component" value="Unassembled WGS sequence"/>
</dbReference>
<keyword evidence="6 11" id="KW-0812">Transmembrane</keyword>
<keyword evidence="8 11" id="KW-1133">Transmembrane helix</keyword>
<comment type="caution">
    <text evidence="11">Lacks conserved residue(s) required for the propagation of feature annotation.</text>
</comment>
<dbReference type="EMBL" id="JADCTT010000004">
    <property type="protein sequence ID" value="KAF9754150.1"/>
    <property type="molecule type" value="Genomic_DNA"/>
</dbReference>
<dbReference type="Pfam" id="PF08660">
    <property type="entry name" value="Alg14"/>
    <property type="match status" value="1"/>
</dbReference>
<comment type="subcellular location">
    <subcellularLocation>
        <location evidence="1 11">Endoplasmic reticulum membrane</location>
        <topology evidence="1 11">Single-pass membrane protein</topology>
    </subcellularLocation>
    <subcellularLocation>
        <location evidence="2">Nucleus membrane</location>
        <topology evidence="2">Single-pass membrane protein</topology>
    </subcellularLocation>
</comment>
<keyword evidence="9 11" id="KW-0472">Membrane</keyword>